<feature type="compositionally biased region" description="Basic and acidic residues" evidence="1">
    <location>
        <begin position="211"/>
        <end position="234"/>
    </location>
</feature>
<dbReference type="AlphaFoldDB" id="A0AAD5J378"/>
<reference evidence="2" key="1">
    <citation type="journal article" date="2022" name="Plant J.">
        <title>Strategies of tolerance reflected in two North American maple genomes.</title>
        <authorList>
            <person name="McEvoy S.L."/>
            <person name="Sezen U.U."/>
            <person name="Trouern-Trend A."/>
            <person name="McMahon S.M."/>
            <person name="Schaberg P.G."/>
            <person name="Yang J."/>
            <person name="Wegrzyn J.L."/>
            <person name="Swenson N.G."/>
        </authorList>
    </citation>
    <scope>NUCLEOTIDE SEQUENCE</scope>
    <source>
        <strain evidence="2">91603</strain>
    </source>
</reference>
<evidence type="ECO:0000256" key="1">
    <source>
        <dbReference type="SAM" id="MobiDB-lite"/>
    </source>
</evidence>
<reference evidence="2" key="2">
    <citation type="submission" date="2023-02" db="EMBL/GenBank/DDBJ databases">
        <authorList>
            <person name="Swenson N.G."/>
            <person name="Wegrzyn J.L."/>
            <person name="Mcevoy S.L."/>
        </authorList>
    </citation>
    <scope>NUCLEOTIDE SEQUENCE</scope>
    <source>
        <strain evidence="2">91603</strain>
        <tissue evidence="2">Leaf</tissue>
    </source>
</reference>
<accession>A0AAD5J378</accession>
<sequence length="248" mass="28904">MGRDLHAISSTVMTVFHTMSFHKSEKAFRQFGFALVTSKYQYRLLQSHYMQMGPKMKVDLRKISPYDDFIHRLDIRAPLEGIRVAELEVKHKVKQVVKHEVEQLEECIMHDDDDRPFAEQEMENKVELEQHEECIRHGDGDMADATFQSPMDEKEETGRRQLVLWQSRSPLVIGNLANLGSLDPLLATPNNNNNNNVDNSEWTLEFQQLEEPEHREAHPHDALLLEGLEHREAHPLNALQPEEPERRE</sequence>
<organism evidence="2 3">
    <name type="scientific">Acer negundo</name>
    <name type="common">Box elder</name>
    <dbReference type="NCBI Taxonomy" id="4023"/>
    <lineage>
        <taxon>Eukaryota</taxon>
        <taxon>Viridiplantae</taxon>
        <taxon>Streptophyta</taxon>
        <taxon>Embryophyta</taxon>
        <taxon>Tracheophyta</taxon>
        <taxon>Spermatophyta</taxon>
        <taxon>Magnoliopsida</taxon>
        <taxon>eudicotyledons</taxon>
        <taxon>Gunneridae</taxon>
        <taxon>Pentapetalae</taxon>
        <taxon>rosids</taxon>
        <taxon>malvids</taxon>
        <taxon>Sapindales</taxon>
        <taxon>Sapindaceae</taxon>
        <taxon>Hippocastanoideae</taxon>
        <taxon>Acereae</taxon>
        <taxon>Acer</taxon>
    </lineage>
</organism>
<proteinExistence type="predicted"/>
<dbReference type="EMBL" id="JAJSOW010000100">
    <property type="protein sequence ID" value="KAI9185301.1"/>
    <property type="molecule type" value="Genomic_DNA"/>
</dbReference>
<protein>
    <submittedName>
        <fullName evidence="2">Uncharacterized protein</fullName>
    </submittedName>
</protein>
<evidence type="ECO:0000313" key="2">
    <source>
        <dbReference type="EMBL" id="KAI9185301.1"/>
    </source>
</evidence>
<gene>
    <name evidence="2" type="ORF">LWI28_005995</name>
</gene>
<comment type="caution">
    <text evidence="2">The sequence shown here is derived from an EMBL/GenBank/DDBJ whole genome shotgun (WGS) entry which is preliminary data.</text>
</comment>
<dbReference type="Proteomes" id="UP001064489">
    <property type="component" value="Chromosome 3"/>
</dbReference>
<name>A0AAD5J378_ACENE</name>
<keyword evidence="3" id="KW-1185">Reference proteome</keyword>
<evidence type="ECO:0000313" key="3">
    <source>
        <dbReference type="Proteomes" id="UP001064489"/>
    </source>
</evidence>
<feature type="region of interest" description="Disordered" evidence="1">
    <location>
        <begin position="210"/>
        <end position="248"/>
    </location>
</feature>